<dbReference type="Proteomes" id="UP000827856">
    <property type="component" value="Segment"/>
</dbReference>
<sequence length="177" mass="17670">MIPFKSPPLGGPRPPLVQTYSGPLSDIGVPRPSGASTVIIEAIGYGGEGSYIELGGGSVQEFSGGGAAYARATIPAPVNGLRLTATTARGDYTTVVNVDSGLTVCRAQNGNRYVAGSAANSVGGVKFSGGAGAIGLIRMALTVAGVLPDLPGTGALAPSRLVLPSPRRAALEGEPRR</sequence>
<evidence type="ECO:0000313" key="3">
    <source>
        <dbReference type="Proteomes" id="UP000827856"/>
    </source>
</evidence>
<reference evidence="2" key="1">
    <citation type="submission" date="2019-12" db="EMBL/GenBank/DDBJ databases">
        <title>S2B, a lysogenic bacteriophage that infects Caulobacter crescentus.</title>
        <authorList>
            <person name="Ely B."/>
            <person name="Berrios L."/>
            <person name="Thomas Q."/>
        </authorList>
    </citation>
    <scope>NUCLEOTIDE SEQUENCE</scope>
</reference>
<feature type="region of interest" description="Disordered" evidence="1">
    <location>
        <begin position="1"/>
        <end position="24"/>
    </location>
</feature>
<protein>
    <submittedName>
        <fullName evidence="2">Uncharacterized protein</fullName>
    </submittedName>
</protein>
<evidence type="ECO:0000256" key="1">
    <source>
        <dbReference type="SAM" id="MobiDB-lite"/>
    </source>
</evidence>
<dbReference type="EMBL" id="MN857473">
    <property type="protein sequence ID" value="QOC54123.1"/>
    <property type="molecule type" value="Genomic_DNA"/>
</dbReference>
<evidence type="ECO:0000313" key="2">
    <source>
        <dbReference type="EMBL" id="QOC54123.1"/>
    </source>
</evidence>
<feature type="compositionally biased region" description="Pro residues" evidence="1">
    <location>
        <begin position="1"/>
        <end position="15"/>
    </location>
</feature>
<proteinExistence type="predicted"/>
<gene>
    <name evidence="2" type="primary">S2B_gp009c</name>
</gene>
<accession>A0AAE7MLD8</accession>
<organism evidence="2 3">
    <name type="scientific">Caulobacter phage S2B</name>
    <dbReference type="NCBI Taxonomy" id="2759120"/>
    <lineage>
        <taxon>Viruses</taxon>
        <taxon>Duplodnaviria</taxon>
        <taxon>Heunggongvirae</taxon>
        <taxon>Uroviricota</taxon>
        <taxon>Caudoviricetes</taxon>
        <taxon>Autographivirales</taxon>
        <taxon>Autographivirales incertae sedis</taxon>
        <taxon>Sumtervirus</taxon>
        <taxon>Sumtervirus S2B</taxon>
    </lineage>
</organism>
<name>A0AAE7MLD8_9CAUD</name>
<keyword evidence="3" id="KW-1185">Reference proteome</keyword>